<evidence type="ECO:0000259" key="6">
    <source>
        <dbReference type="PROSITE" id="PS51898"/>
    </source>
</evidence>
<proteinExistence type="inferred from homology"/>
<evidence type="ECO:0000256" key="5">
    <source>
        <dbReference type="PROSITE-ProRule" id="PRU01248"/>
    </source>
</evidence>
<dbReference type="InterPro" id="IPR010998">
    <property type="entry name" value="Integrase_recombinase_N"/>
</dbReference>
<sequence length="348" mass="40686">MSLYRRSKNGVWWVRFTAPDGRRIRQTTGTVDRTKAQEYHDRLRVELWRVSKLGDKPRRTWQQAVARYLREVAHKAGYEEDNRQTKWLDKYWRDNYLDEITREAVEQVKAAKLSTGVANATCNRMLAVVRAILRKAAYDWEWIDRIPKVRLLPEPKRRIRFITREEAAQLLAVLPKHLAEVVRFSLATGLRKRNVTDLQWSQVDLERRCAWVHPDQAKARKAIAVPLNAEAMLVLRRQQGKHPVYVFCYRKHAPLSCVNGGTWREAVKRVGLADFRWHDLRHTWASWHVQQGTPLHALQELGGWETAEMVRRYAHLAPEHLAEYAEKLAKPRVVDGSGTNLAQAEKRT</sequence>
<evidence type="ECO:0000259" key="7">
    <source>
        <dbReference type="PROSITE" id="PS51900"/>
    </source>
</evidence>
<evidence type="ECO:0000313" key="9">
    <source>
        <dbReference type="Proteomes" id="UP000243180"/>
    </source>
</evidence>
<dbReference type="PROSITE" id="PS51900">
    <property type="entry name" value="CB"/>
    <property type="match status" value="1"/>
</dbReference>
<dbReference type="InParanoid" id="A0A1B4XF30"/>
<dbReference type="InterPro" id="IPR002104">
    <property type="entry name" value="Integrase_catalytic"/>
</dbReference>
<dbReference type="RefSeq" id="WP_096360276.1">
    <property type="nucleotide sequence ID" value="NZ_AP014879.1"/>
</dbReference>
<dbReference type="Gene3D" id="1.10.150.130">
    <property type="match status" value="1"/>
</dbReference>
<feature type="domain" description="Core-binding (CB)" evidence="7">
    <location>
        <begin position="30"/>
        <end position="137"/>
    </location>
</feature>
<dbReference type="PANTHER" id="PTHR30349">
    <property type="entry name" value="PHAGE INTEGRASE-RELATED"/>
    <property type="match status" value="1"/>
</dbReference>
<evidence type="ECO:0000256" key="3">
    <source>
        <dbReference type="ARBA" id="ARBA00023125"/>
    </source>
</evidence>
<reference evidence="8 9" key="1">
    <citation type="submission" date="2015-05" db="EMBL/GenBank/DDBJ databases">
        <title>Complete genome sequence of a sulfur-oxidizing gammaproteobacterium strain HA5.</title>
        <authorList>
            <person name="Miura A."/>
            <person name="Kojima H."/>
            <person name="Fukui M."/>
        </authorList>
    </citation>
    <scope>NUCLEOTIDE SEQUENCE [LARGE SCALE GENOMIC DNA]</scope>
    <source>
        <strain evidence="8 9">HA5</strain>
    </source>
</reference>
<dbReference type="PROSITE" id="PS51898">
    <property type="entry name" value="TYR_RECOMBINASE"/>
    <property type="match status" value="1"/>
</dbReference>
<organism evidence="8 9">
    <name type="scientific">Sulfuricaulis limicola</name>
    <dbReference type="NCBI Taxonomy" id="1620215"/>
    <lineage>
        <taxon>Bacteria</taxon>
        <taxon>Pseudomonadati</taxon>
        <taxon>Pseudomonadota</taxon>
        <taxon>Gammaproteobacteria</taxon>
        <taxon>Acidiferrobacterales</taxon>
        <taxon>Acidiferrobacteraceae</taxon>
        <taxon>Sulfuricaulis</taxon>
    </lineage>
</organism>
<dbReference type="InterPro" id="IPR044068">
    <property type="entry name" value="CB"/>
</dbReference>
<keyword evidence="4" id="KW-0233">DNA recombination</keyword>
<dbReference type="GO" id="GO:0015074">
    <property type="term" value="P:DNA integration"/>
    <property type="evidence" value="ECO:0007669"/>
    <property type="project" value="UniProtKB-KW"/>
</dbReference>
<dbReference type="InterPro" id="IPR011010">
    <property type="entry name" value="DNA_brk_join_enz"/>
</dbReference>
<dbReference type="CDD" id="cd00796">
    <property type="entry name" value="INT_Rci_Hp1_C"/>
    <property type="match status" value="1"/>
</dbReference>
<keyword evidence="3 5" id="KW-0238">DNA-binding</keyword>
<dbReference type="KEGG" id="slim:SCL_1096"/>
<feature type="domain" description="Tyr recombinase" evidence="6">
    <location>
        <begin position="157"/>
        <end position="326"/>
    </location>
</feature>
<dbReference type="PANTHER" id="PTHR30349:SF64">
    <property type="entry name" value="PROPHAGE INTEGRASE INTD-RELATED"/>
    <property type="match status" value="1"/>
</dbReference>
<dbReference type="AlphaFoldDB" id="A0A1B4XF30"/>
<evidence type="ECO:0000256" key="2">
    <source>
        <dbReference type="ARBA" id="ARBA00022908"/>
    </source>
</evidence>
<keyword evidence="9" id="KW-1185">Reference proteome</keyword>
<dbReference type="OrthoDB" id="9795573at2"/>
<dbReference type="InterPro" id="IPR050090">
    <property type="entry name" value="Tyrosine_recombinase_XerCD"/>
</dbReference>
<accession>A0A1B4XF30</accession>
<dbReference type="GO" id="GO:0003677">
    <property type="term" value="F:DNA binding"/>
    <property type="evidence" value="ECO:0007669"/>
    <property type="project" value="UniProtKB-UniRule"/>
</dbReference>
<dbReference type="InterPro" id="IPR013762">
    <property type="entry name" value="Integrase-like_cat_sf"/>
</dbReference>
<dbReference type="Gene3D" id="1.10.443.10">
    <property type="entry name" value="Intergrase catalytic core"/>
    <property type="match status" value="1"/>
</dbReference>
<dbReference type="Proteomes" id="UP000243180">
    <property type="component" value="Chromosome"/>
</dbReference>
<protein>
    <submittedName>
        <fullName evidence="8">Integrase</fullName>
    </submittedName>
</protein>
<comment type="similarity">
    <text evidence="1">Belongs to the 'phage' integrase family.</text>
</comment>
<evidence type="ECO:0000313" key="8">
    <source>
        <dbReference type="EMBL" id="BAV33410.1"/>
    </source>
</evidence>
<dbReference type="Pfam" id="PF00589">
    <property type="entry name" value="Phage_integrase"/>
    <property type="match status" value="1"/>
</dbReference>
<dbReference type="SUPFAM" id="SSF56349">
    <property type="entry name" value="DNA breaking-rejoining enzymes"/>
    <property type="match status" value="1"/>
</dbReference>
<gene>
    <name evidence="8" type="ORF">SCL_1096</name>
</gene>
<dbReference type="FunCoup" id="A0A1B4XF30">
    <property type="interactions" value="68"/>
</dbReference>
<evidence type="ECO:0000256" key="4">
    <source>
        <dbReference type="ARBA" id="ARBA00023172"/>
    </source>
</evidence>
<dbReference type="EMBL" id="AP014879">
    <property type="protein sequence ID" value="BAV33410.1"/>
    <property type="molecule type" value="Genomic_DNA"/>
</dbReference>
<dbReference type="GO" id="GO:0006310">
    <property type="term" value="P:DNA recombination"/>
    <property type="evidence" value="ECO:0007669"/>
    <property type="project" value="UniProtKB-KW"/>
</dbReference>
<keyword evidence="2" id="KW-0229">DNA integration</keyword>
<name>A0A1B4XF30_9GAMM</name>
<evidence type="ECO:0000256" key="1">
    <source>
        <dbReference type="ARBA" id="ARBA00008857"/>
    </source>
</evidence>